<name>A0AAD7G8Q4_MYCRO</name>
<evidence type="ECO:0000313" key="4">
    <source>
        <dbReference type="Proteomes" id="UP001221757"/>
    </source>
</evidence>
<organism evidence="3 4">
    <name type="scientific">Mycena rosella</name>
    <name type="common">Pink bonnet</name>
    <name type="synonym">Agaricus rosellus</name>
    <dbReference type="NCBI Taxonomy" id="1033263"/>
    <lineage>
        <taxon>Eukaryota</taxon>
        <taxon>Fungi</taxon>
        <taxon>Dikarya</taxon>
        <taxon>Basidiomycota</taxon>
        <taxon>Agaricomycotina</taxon>
        <taxon>Agaricomycetes</taxon>
        <taxon>Agaricomycetidae</taxon>
        <taxon>Agaricales</taxon>
        <taxon>Marasmiineae</taxon>
        <taxon>Mycenaceae</taxon>
        <taxon>Mycena</taxon>
    </lineage>
</organism>
<dbReference type="AlphaFoldDB" id="A0AAD7G8Q4"/>
<dbReference type="InterPro" id="IPR005135">
    <property type="entry name" value="Endo/exonuclease/phosphatase"/>
</dbReference>
<feature type="region of interest" description="Disordered" evidence="1">
    <location>
        <begin position="1198"/>
        <end position="1221"/>
    </location>
</feature>
<dbReference type="Proteomes" id="UP001221757">
    <property type="component" value="Unassembled WGS sequence"/>
</dbReference>
<dbReference type="Pfam" id="PF14529">
    <property type="entry name" value="Exo_endo_phos_2"/>
    <property type="match status" value="1"/>
</dbReference>
<proteinExistence type="predicted"/>
<feature type="domain" description="Endonuclease/exonuclease/phosphatase" evidence="2">
    <location>
        <begin position="756"/>
        <end position="871"/>
    </location>
</feature>
<sequence length="1268" mass="138236">MATPSSTLSTSADCASKASDYAAGDCFSGSLPLSTKFLNIIWIFKKLAGQKNSVAAGLGGFASGSSNRVPVIYAQASSTASGSNLLNSATRHERRAESILAGRKAAYAKAADKNVMVCGDVFDRAPYNNPYLKVAGIKFTVTRKAIFDQRANDGWRSSSRHLRSITGQSEQMEEHQILLDGIIWNGAACRLKSHCRLRTTTIKMAGGNTKARPKNPRPSLITVSVEALRAILSDAQAPSAAVKEALGPPARSILMRAAKKDLATSLAPPLLPPDASLATPARPLSTGAPPSHSSSPYRPALQLHVFTQQASTTSTNPFMVLAAEPETILVQEYPQMLRRPRAQTKLAAAPMESVGGAVNKHNARGLSPPTGGRQIHAPAAAPPKPAKPAAARKSTKSKKKVSAFLDLKEHLLASGSLDDLTSTVKDLLTLMRDYKSCAPMAACFEALDTVQARLENHHEFPCDREWEASFGALLTKSVADPIQVMCSLVQTQNKAIQSLSKTVESLKTARSLGLSPAATVASSHHNCPRLNPLPSRILLTSNSCALEKLALPRVVYASRLNASGVFLVPESKDATTKLKHTWDRWGPLLFPGSRIAPAAEHCHIQVNGVPFAAVEDLALIACEFTERNPQLGPVVGTPAWVNKPPSEAQIAAEVSASRKPRVAGSLFIRLESRSKVDQAVAGRCIILSGSAPTVVCGFPHLRVTQCWGCLKFGHTKVRCSAKECRIPAHCICPRPDLSSSGDIIVVDFIFGLVKVTVINLYNNSTTRAGVGLLRAVLRQLDPAAKILAVMDWNSHHVHWDSKTKTQTCEADFDLHDLLTAHPFLLITPPDVPTHISGNVIDLGWCSPSLFMSIREVVVDADHCVGSDHHLIFYTLDFDIIRWESTKFNAKKMDLQKFLAILRHHLGPQPLPIISTEEELDAATSLICYALSAALEGSTPRHRPCSVAKGWWTPLLTCLLKIVRQRRRQFQNYLLPSACTEWLDARWDLYVGISQAKQAAWHFFVQELERADIFKALDRLKGRHCSVFPAIVGPDNGAVALSHIERGRILGRSWFGKFAIEEPNNPCSPDVTPDMRVDQAGNGTRRKRGGVHLGATLNELPPLTDRQDLLPAPIITSDAPSPHTVDPISLAETTPITNEHEFFPITDEEVDAVIHKSLPWKAPDRYGIQMGYVQRAWPVIADWVRVVYKASVHLGTKPTPFKSNTATPIHKQGRKDKTSTKAWRPMENYEHILSKPLEHLLADRYSFEAESLGLMNPAQYGGRPGHSTA</sequence>
<reference evidence="3" key="1">
    <citation type="submission" date="2023-03" db="EMBL/GenBank/DDBJ databases">
        <title>Massive genome expansion in bonnet fungi (Mycena s.s.) driven by repeated elements and novel gene families across ecological guilds.</title>
        <authorList>
            <consortium name="Lawrence Berkeley National Laboratory"/>
            <person name="Harder C.B."/>
            <person name="Miyauchi S."/>
            <person name="Viragh M."/>
            <person name="Kuo A."/>
            <person name="Thoen E."/>
            <person name="Andreopoulos B."/>
            <person name="Lu D."/>
            <person name="Skrede I."/>
            <person name="Drula E."/>
            <person name="Henrissat B."/>
            <person name="Morin E."/>
            <person name="Kohler A."/>
            <person name="Barry K."/>
            <person name="LaButti K."/>
            <person name="Morin E."/>
            <person name="Salamov A."/>
            <person name="Lipzen A."/>
            <person name="Mereny Z."/>
            <person name="Hegedus B."/>
            <person name="Baldrian P."/>
            <person name="Stursova M."/>
            <person name="Weitz H."/>
            <person name="Taylor A."/>
            <person name="Grigoriev I.V."/>
            <person name="Nagy L.G."/>
            <person name="Martin F."/>
            <person name="Kauserud H."/>
        </authorList>
    </citation>
    <scope>NUCLEOTIDE SEQUENCE</scope>
    <source>
        <strain evidence="3">CBHHK067</strain>
    </source>
</reference>
<dbReference type="Gene3D" id="3.60.10.10">
    <property type="entry name" value="Endonuclease/exonuclease/phosphatase"/>
    <property type="match status" value="1"/>
</dbReference>
<comment type="caution">
    <text evidence="3">The sequence shown here is derived from an EMBL/GenBank/DDBJ whole genome shotgun (WGS) entry which is preliminary data.</text>
</comment>
<dbReference type="GO" id="GO:0003824">
    <property type="term" value="F:catalytic activity"/>
    <property type="evidence" value="ECO:0007669"/>
    <property type="project" value="InterPro"/>
</dbReference>
<protein>
    <recommendedName>
        <fullName evidence="2">Endonuclease/exonuclease/phosphatase domain-containing protein</fullName>
    </recommendedName>
</protein>
<dbReference type="EMBL" id="JARKIE010000136">
    <property type="protein sequence ID" value="KAJ7677662.1"/>
    <property type="molecule type" value="Genomic_DNA"/>
</dbReference>
<accession>A0AAD7G8Q4</accession>
<feature type="region of interest" description="Disordered" evidence="1">
    <location>
        <begin position="367"/>
        <end position="397"/>
    </location>
</feature>
<dbReference type="InterPro" id="IPR036691">
    <property type="entry name" value="Endo/exonu/phosph_ase_sf"/>
</dbReference>
<dbReference type="SUPFAM" id="SSF56219">
    <property type="entry name" value="DNase I-like"/>
    <property type="match status" value="1"/>
</dbReference>
<keyword evidence="4" id="KW-1185">Reference proteome</keyword>
<evidence type="ECO:0000313" key="3">
    <source>
        <dbReference type="EMBL" id="KAJ7677662.1"/>
    </source>
</evidence>
<gene>
    <name evidence="3" type="ORF">B0H17DRAFT_1236198</name>
</gene>
<feature type="compositionally biased region" description="Low complexity" evidence="1">
    <location>
        <begin position="266"/>
        <end position="281"/>
    </location>
</feature>
<feature type="region of interest" description="Disordered" evidence="1">
    <location>
        <begin position="266"/>
        <end position="298"/>
    </location>
</feature>
<evidence type="ECO:0000256" key="1">
    <source>
        <dbReference type="SAM" id="MobiDB-lite"/>
    </source>
</evidence>
<evidence type="ECO:0000259" key="2">
    <source>
        <dbReference type="Pfam" id="PF14529"/>
    </source>
</evidence>